<protein>
    <submittedName>
        <fullName evidence="2">Uncharacterized protein</fullName>
    </submittedName>
</protein>
<evidence type="ECO:0000256" key="1">
    <source>
        <dbReference type="SAM" id="MobiDB-lite"/>
    </source>
</evidence>
<name>A0AAW8JAI8_9GAMM</name>
<dbReference type="Proteomes" id="UP001243844">
    <property type="component" value="Unassembled WGS sequence"/>
</dbReference>
<sequence length="141" mass="15814">MAEQEKKAVAARTLKSDVQKKQSDAVIEQVDQPLSATQESTPVVESELATGMVEQLRQLKQDLMQSMASIKLQIVNSQKGLTELGSFAKKEVNGLMQELTKLVNELKEDVSQVSNKHKEHLAETLRRSKENGLEAWNRVKQ</sequence>
<accession>A0AAW8JAI8</accession>
<proteinExistence type="predicted"/>
<dbReference type="RefSeq" id="WP_308973674.1">
    <property type="nucleotide sequence ID" value="NZ_JAVIDL010000003.1"/>
</dbReference>
<evidence type="ECO:0000313" key="3">
    <source>
        <dbReference type="Proteomes" id="UP001243844"/>
    </source>
</evidence>
<comment type="caution">
    <text evidence="2">The sequence shown here is derived from an EMBL/GenBank/DDBJ whole genome shotgun (WGS) entry which is preliminary data.</text>
</comment>
<evidence type="ECO:0000313" key="2">
    <source>
        <dbReference type="EMBL" id="MDQ8934674.1"/>
    </source>
</evidence>
<dbReference type="AlphaFoldDB" id="A0AAW8JAI8"/>
<dbReference type="EMBL" id="JAVIDL010000003">
    <property type="protein sequence ID" value="MDQ8934674.1"/>
    <property type="molecule type" value="Genomic_DNA"/>
</dbReference>
<feature type="compositionally biased region" description="Basic and acidic residues" evidence="1">
    <location>
        <begin position="120"/>
        <end position="132"/>
    </location>
</feature>
<organism evidence="2 3">
    <name type="scientific">Acinetobacter rudis</name>
    <dbReference type="NCBI Taxonomy" id="632955"/>
    <lineage>
        <taxon>Bacteria</taxon>
        <taxon>Pseudomonadati</taxon>
        <taxon>Pseudomonadota</taxon>
        <taxon>Gammaproteobacteria</taxon>
        <taxon>Moraxellales</taxon>
        <taxon>Moraxellaceae</taxon>
        <taxon>Acinetobacter</taxon>
    </lineage>
</organism>
<reference evidence="2" key="1">
    <citation type="submission" date="2023-08" db="EMBL/GenBank/DDBJ databases">
        <title>Emergence of clinically-relevant ST2 carbapenem-resistant Acinetobacter baumannii strains in hospital sewages in Zhejiang, East of China.</title>
        <authorList>
            <person name="Kaichao C."/>
            <person name="Zhang R."/>
        </authorList>
    </citation>
    <scope>NUCLEOTIDE SEQUENCE</scope>
    <source>
        <strain evidence="2">M-RB-37</strain>
    </source>
</reference>
<gene>
    <name evidence="2" type="ORF">RFH47_02830</name>
</gene>
<feature type="region of interest" description="Disordered" evidence="1">
    <location>
        <begin position="114"/>
        <end position="141"/>
    </location>
</feature>